<evidence type="ECO:0000313" key="1">
    <source>
        <dbReference type="EMBL" id="MJY20406.1"/>
    </source>
</evidence>
<reference evidence="1" key="1">
    <citation type="submission" date="2018-07" db="EMBL/GenBank/DDBJ databases">
        <authorList>
            <consortium name="GenomeTrakr network: Whole genome sequencing for foodborne pathogen traceback"/>
        </authorList>
    </citation>
    <scope>NUCLEOTIDE SEQUENCE [LARGE SCALE GENOMIC DNA]</scope>
    <source>
        <strain evidence="1">NC_WHO_S053</strain>
    </source>
</reference>
<name>A0A403FKA9_SALEN</name>
<protein>
    <submittedName>
        <fullName evidence="1">Uncharacterized protein</fullName>
    </submittedName>
</protein>
<sequence length="71" mass="7436">MGNNAELITGIEKKGLHAGQCGSNKKKSSGYTRHTSSCRCVGCVHSPESLTTVSSSGFIHLPPSCNPNYLG</sequence>
<dbReference type="EMBL" id="RTTD01000046">
    <property type="protein sequence ID" value="MJY20406.1"/>
    <property type="molecule type" value="Genomic_DNA"/>
</dbReference>
<accession>A0A403FKA9</accession>
<dbReference type="Proteomes" id="UP000839535">
    <property type="component" value="Unassembled WGS sequence"/>
</dbReference>
<comment type="caution">
    <text evidence="1">The sequence shown here is derived from an EMBL/GenBank/DDBJ whole genome shotgun (WGS) entry which is preliminary data.</text>
</comment>
<gene>
    <name evidence="1" type="ORF">DTI44_18960</name>
</gene>
<dbReference type="AlphaFoldDB" id="A0A403FKA9"/>
<organism evidence="1">
    <name type="scientific">Salmonella enteritidis</name>
    <dbReference type="NCBI Taxonomy" id="149539"/>
    <lineage>
        <taxon>Bacteria</taxon>
        <taxon>Pseudomonadati</taxon>
        <taxon>Pseudomonadota</taxon>
        <taxon>Gammaproteobacteria</taxon>
        <taxon>Enterobacterales</taxon>
        <taxon>Enterobacteriaceae</taxon>
        <taxon>Salmonella</taxon>
    </lineage>
</organism>
<proteinExistence type="predicted"/>